<evidence type="ECO:0000256" key="2">
    <source>
        <dbReference type="SAM" id="Phobius"/>
    </source>
</evidence>
<feature type="region of interest" description="Disordered" evidence="1">
    <location>
        <begin position="156"/>
        <end position="214"/>
    </location>
</feature>
<evidence type="ECO:0000313" key="5">
    <source>
        <dbReference type="Proteomes" id="UP000550354"/>
    </source>
</evidence>
<evidence type="ECO:0000313" key="4">
    <source>
        <dbReference type="EMBL" id="MBA4609328.1"/>
    </source>
</evidence>
<keyword evidence="5" id="KW-1185">Reference proteome</keyword>
<gene>
    <name evidence="4" type="ORF">H1W00_12635</name>
</gene>
<accession>A0A838XKM8</accession>
<proteinExistence type="predicted"/>
<name>A0A838XKM8_9ACTN</name>
<evidence type="ECO:0000256" key="3">
    <source>
        <dbReference type="SAM" id="SignalP"/>
    </source>
</evidence>
<sequence>MRRLLTTALALGLAFAGISPAAADDGIGLSTDGTQWADTISEPLFDQDAVWVPGDKRTVSFHVRNQESSDAELTASVSSDDTDRLLAADHLRLRARVDGRWFVLRNGVSSPELTAASISPGSAVRVDLEAAFDPASSNASQASSLDFVIEVRLAEAVEGTDPGPGEESPTDRPTDNSDDSANEDPTAAPADSNDSDGSGAGVRDDASDLARTGSDTPAILIWTAILAITAGAAFIAAGRREREDEPCVTPR</sequence>
<keyword evidence="2" id="KW-0472">Membrane</keyword>
<feature type="chain" id="PRO_5032320277" description="LPXTG cell wall anchor domain-containing protein" evidence="3">
    <location>
        <begin position="24"/>
        <end position="251"/>
    </location>
</feature>
<keyword evidence="2" id="KW-0812">Transmembrane</keyword>
<dbReference type="EMBL" id="JACEOG010000001">
    <property type="protein sequence ID" value="MBA4609328.1"/>
    <property type="molecule type" value="Genomic_DNA"/>
</dbReference>
<keyword evidence="2" id="KW-1133">Transmembrane helix</keyword>
<dbReference type="RefSeq" id="WP_181756014.1">
    <property type="nucleotide sequence ID" value="NZ_JACEOG010000001.1"/>
</dbReference>
<organism evidence="4 5">
    <name type="scientific">Aeromicrobium phoceense</name>
    <dbReference type="NCBI Taxonomy" id="2754045"/>
    <lineage>
        <taxon>Bacteria</taxon>
        <taxon>Bacillati</taxon>
        <taxon>Actinomycetota</taxon>
        <taxon>Actinomycetes</taxon>
        <taxon>Propionibacteriales</taxon>
        <taxon>Nocardioidaceae</taxon>
        <taxon>Aeromicrobium</taxon>
    </lineage>
</organism>
<feature type="transmembrane region" description="Helical" evidence="2">
    <location>
        <begin position="219"/>
        <end position="237"/>
    </location>
</feature>
<evidence type="ECO:0000256" key="1">
    <source>
        <dbReference type="SAM" id="MobiDB-lite"/>
    </source>
</evidence>
<comment type="caution">
    <text evidence="4">The sequence shown here is derived from an EMBL/GenBank/DDBJ whole genome shotgun (WGS) entry which is preliminary data.</text>
</comment>
<reference evidence="4 5" key="1">
    <citation type="submission" date="2020-07" db="EMBL/GenBank/DDBJ databases">
        <title>Draft genome and description of Aeromicrobium phoceense strain Marseille-Q0843 isolated from healthy skin swab.</title>
        <authorList>
            <person name="Boxberger M."/>
            <person name="La Scola B."/>
        </authorList>
    </citation>
    <scope>NUCLEOTIDE SEQUENCE [LARGE SCALE GENOMIC DNA]</scope>
    <source>
        <strain evidence="4 5">Marseille-Q0843</strain>
    </source>
</reference>
<feature type="signal peptide" evidence="3">
    <location>
        <begin position="1"/>
        <end position="23"/>
    </location>
</feature>
<protein>
    <recommendedName>
        <fullName evidence="6">LPXTG cell wall anchor domain-containing protein</fullName>
    </recommendedName>
</protein>
<dbReference type="Proteomes" id="UP000550354">
    <property type="component" value="Unassembled WGS sequence"/>
</dbReference>
<dbReference type="AlphaFoldDB" id="A0A838XKM8"/>
<evidence type="ECO:0008006" key="6">
    <source>
        <dbReference type="Google" id="ProtNLM"/>
    </source>
</evidence>
<keyword evidence="3" id="KW-0732">Signal</keyword>